<name>A0A6J7J7G7_9ZZZZ</name>
<dbReference type="AlphaFoldDB" id="A0A6J7J7G7"/>
<dbReference type="EMBL" id="CAFBNG010000075">
    <property type="protein sequence ID" value="CAB4939030.1"/>
    <property type="molecule type" value="Genomic_DNA"/>
</dbReference>
<sequence length="183" mass="19759">MEVASFSACSTNVALVPLTALDCASRVAKCWRRRLSNLLREDEKRFQRSASAFLSKRGAAFHSSRSVFKRSPVAFQLSESARDSASAMIFSFASIIPVRRSAFAAASAAFFASCAARPPSISGRIWSTEFASALKSPTPLRFSTCLRNLSTACIASEGTIAPLFTRAARRTTSDASTSNLRTK</sequence>
<organism evidence="1">
    <name type="scientific">freshwater metagenome</name>
    <dbReference type="NCBI Taxonomy" id="449393"/>
    <lineage>
        <taxon>unclassified sequences</taxon>
        <taxon>metagenomes</taxon>
        <taxon>ecological metagenomes</taxon>
    </lineage>
</organism>
<evidence type="ECO:0000313" key="1">
    <source>
        <dbReference type="EMBL" id="CAB4939030.1"/>
    </source>
</evidence>
<proteinExistence type="predicted"/>
<gene>
    <name evidence="1" type="ORF">UFOPK3774_00522</name>
</gene>
<protein>
    <submittedName>
        <fullName evidence="1">Unannotated protein</fullName>
    </submittedName>
</protein>
<accession>A0A6J7J7G7</accession>
<reference evidence="1" key="1">
    <citation type="submission" date="2020-05" db="EMBL/GenBank/DDBJ databases">
        <authorList>
            <person name="Chiriac C."/>
            <person name="Salcher M."/>
            <person name="Ghai R."/>
            <person name="Kavagutti S V."/>
        </authorList>
    </citation>
    <scope>NUCLEOTIDE SEQUENCE</scope>
</reference>